<evidence type="ECO:0000256" key="2">
    <source>
        <dbReference type="ARBA" id="ARBA00022824"/>
    </source>
</evidence>
<gene>
    <name evidence="7" type="ORF">PISMIDRAFT_670624</name>
</gene>
<evidence type="ECO:0000313" key="8">
    <source>
        <dbReference type="Proteomes" id="UP000054018"/>
    </source>
</evidence>
<evidence type="ECO:0000313" key="7">
    <source>
        <dbReference type="EMBL" id="KIK30567.1"/>
    </source>
</evidence>
<evidence type="ECO:0000256" key="4">
    <source>
        <dbReference type="ARBA" id="ARBA00023136"/>
    </source>
</evidence>
<name>A0A0D0A813_9AGAM</name>
<keyword evidence="8" id="KW-1185">Reference proteome</keyword>
<dbReference type="EMBL" id="KN833686">
    <property type="protein sequence ID" value="KIK30567.1"/>
    <property type="molecule type" value="Genomic_DNA"/>
</dbReference>
<feature type="transmembrane region" description="Helical" evidence="6">
    <location>
        <begin position="19"/>
        <end position="39"/>
    </location>
</feature>
<reference evidence="8" key="2">
    <citation type="submission" date="2015-01" db="EMBL/GenBank/DDBJ databases">
        <title>Evolutionary Origins and Diversification of the Mycorrhizal Mutualists.</title>
        <authorList>
            <consortium name="DOE Joint Genome Institute"/>
            <consortium name="Mycorrhizal Genomics Consortium"/>
            <person name="Kohler A."/>
            <person name="Kuo A."/>
            <person name="Nagy L.G."/>
            <person name="Floudas D."/>
            <person name="Copeland A."/>
            <person name="Barry K.W."/>
            <person name="Cichocki N."/>
            <person name="Veneault-Fourrey C."/>
            <person name="LaButti K."/>
            <person name="Lindquist E.A."/>
            <person name="Lipzen A."/>
            <person name="Lundell T."/>
            <person name="Morin E."/>
            <person name="Murat C."/>
            <person name="Riley R."/>
            <person name="Ohm R."/>
            <person name="Sun H."/>
            <person name="Tunlid A."/>
            <person name="Henrissat B."/>
            <person name="Grigoriev I.V."/>
            <person name="Hibbett D.S."/>
            <person name="Martin F."/>
        </authorList>
    </citation>
    <scope>NUCLEOTIDE SEQUENCE [LARGE SCALE GENOMIC DNA]</scope>
    <source>
        <strain evidence="8">441</strain>
    </source>
</reference>
<evidence type="ECO:0000256" key="1">
    <source>
        <dbReference type="ARBA" id="ARBA00022692"/>
    </source>
</evidence>
<proteinExistence type="predicted"/>
<dbReference type="GO" id="GO:0070072">
    <property type="term" value="P:vacuolar proton-transporting V-type ATPase complex assembly"/>
    <property type="evidence" value="ECO:0007669"/>
    <property type="project" value="InterPro"/>
</dbReference>
<organism evidence="7 8">
    <name type="scientific">Pisolithus microcarpus 441</name>
    <dbReference type="NCBI Taxonomy" id="765257"/>
    <lineage>
        <taxon>Eukaryota</taxon>
        <taxon>Fungi</taxon>
        <taxon>Dikarya</taxon>
        <taxon>Basidiomycota</taxon>
        <taxon>Agaricomycotina</taxon>
        <taxon>Agaricomycetes</taxon>
        <taxon>Agaricomycetidae</taxon>
        <taxon>Boletales</taxon>
        <taxon>Sclerodermatineae</taxon>
        <taxon>Pisolithaceae</taxon>
        <taxon>Pisolithus</taxon>
    </lineage>
</organism>
<dbReference type="AlphaFoldDB" id="A0A0D0A813"/>
<dbReference type="HOGENOM" id="CLU_154717_0_0_1"/>
<dbReference type="STRING" id="765257.A0A0D0A813"/>
<dbReference type="GO" id="GO:0031410">
    <property type="term" value="C:cytoplasmic vesicle"/>
    <property type="evidence" value="ECO:0007669"/>
    <property type="project" value="UniProtKB-KW"/>
</dbReference>
<accession>A0A0D0A813</accession>
<evidence type="ECO:0000256" key="5">
    <source>
        <dbReference type="ARBA" id="ARBA00023329"/>
    </source>
</evidence>
<evidence type="ECO:0000256" key="3">
    <source>
        <dbReference type="ARBA" id="ARBA00022989"/>
    </source>
</evidence>
<evidence type="ECO:0000256" key="6">
    <source>
        <dbReference type="SAM" id="Phobius"/>
    </source>
</evidence>
<keyword evidence="4 6" id="KW-0472">Membrane</keyword>
<keyword evidence="1 6" id="KW-0812">Transmembrane</keyword>
<feature type="transmembrane region" description="Helical" evidence="6">
    <location>
        <begin position="51"/>
        <end position="71"/>
    </location>
</feature>
<keyword evidence="5" id="KW-0968">Cytoplasmic vesicle</keyword>
<evidence type="ECO:0008006" key="9">
    <source>
        <dbReference type="Google" id="ProtNLM"/>
    </source>
</evidence>
<dbReference type="Pfam" id="PF09446">
    <property type="entry name" value="VMA21"/>
    <property type="match status" value="1"/>
</dbReference>
<keyword evidence="2" id="KW-0256">Endoplasmic reticulum</keyword>
<protein>
    <recommendedName>
        <fullName evidence="9">Vacuolar ATPase assembly integral membrane protein VMA21</fullName>
    </recommendedName>
</protein>
<keyword evidence="3 6" id="KW-1133">Transmembrane helix</keyword>
<dbReference type="InterPro" id="IPR019013">
    <property type="entry name" value="Vma21"/>
</dbReference>
<sequence length="95" mass="10242">MSAQVSVAKATDQATARVVLIKLLLFAAALAVLPIASFFLSSKYIWAGDAIYAAITAICIANVVLVAYIVLSILEDRQSSEVASERREAELKKDR</sequence>
<reference evidence="7 8" key="1">
    <citation type="submission" date="2014-04" db="EMBL/GenBank/DDBJ databases">
        <authorList>
            <consortium name="DOE Joint Genome Institute"/>
            <person name="Kuo A."/>
            <person name="Kohler A."/>
            <person name="Costa M.D."/>
            <person name="Nagy L.G."/>
            <person name="Floudas D."/>
            <person name="Copeland A."/>
            <person name="Barry K.W."/>
            <person name="Cichocki N."/>
            <person name="Veneault-Fourrey C."/>
            <person name="LaButti K."/>
            <person name="Lindquist E.A."/>
            <person name="Lipzen A."/>
            <person name="Lundell T."/>
            <person name="Morin E."/>
            <person name="Murat C."/>
            <person name="Sun H."/>
            <person name="Tunlid A."/>
            <person name="Henrissat B."/>
            <person name="Grigoriev I.V."/>
            <person name="Hibbett D.S."/>
            <person name="Martin F."/>
            <person name="Nordberg H.P."/>
            <person name="Cantor M.N."/>
            <person name="Hua S.X."/>
        </authorList>
    </citation>
    <scope>NUCLEOTIDE SEQUENCE [LARGE SCALE GENOMIC DNA]</scope>
    <source>
        <strain evidence="7 8">441</strain>
    </source>
</reference>
<dbReference type="Proteomes" id="UP000054018">
    <property type="component" value="Unassembled WGS sequence"/>
</dbReference>